<gene>
    <name evidence="10" type="ORF">ACFPTO_15560</name>
</gene>
<reference evidence="11" key="1">
    <citation type="journal article" date="2019" name="Int. J. Syst. Evol. Microbiol.">
        <title>The Global Catalogue of Microorganisms (GCM) 10K type strain sequencing project: providing services to taxonomists for standard genome sequencing and annotation.</title>
        <authorList>
            <consortium name="The Broad Institute Genomics Platform"/>
            <consortium name="The Broad Institute Genome Sequencing Center for Infectious Disease"/>
            <person name="Wu L."/>
            <person name="Ma J."/>
        </authorList>
    </citation>
    <scope>NUCLEOTIDE SEQUENCE [LARGE SCALE GENOMIC DNA]</scope>
    <source>
        <strain evidence="11">CCUG 56042</strain>
    </source>
</reference>
<feature type="domain" description="Bacterial sugar transferase" evidence="9">
    <location>
        <begin position="158"/>
        <end position="348"/>
    </location>
</feature>
<keyword evidence="5 8" id="KW-0812">Transmembrane</keyword>
<name>A0ABW0JB82_9BURK</name>
<comment type="caution">
    <text evidence="10">The sequence shown here is derived from an EMBL/GenBank/DDBJ whole genome shotgun (WGS) entry which is preliminary data.</text>
</comment>
<proteinExistence type="inferred from homology"/>
<organism evidence="10 11">
    <name type="scientific">Paraburkholderia denitrificans</name>
    <dbReference type="NCBI Taxonomy" id="694025"/>
    <lineage>
        <taxon>Bacteria</taxon>
        <taxon>Pseudomonadati</taxon>
        <taxon>Pseudomonadota</taxon>
        <taxon>Betaproteobacteria</taxon>
        <taxon>Burkholderiales</taxon>
        <taxon>Burkholderiaceae</taxon>
        <taxon>Paraburkholderia</taxon>
    </lineage>
</organism>
<dbReference type="Proteomes" id="UP001596103">
    <property type="component" value="Unassembled WGS sequence"/>
</dbReference>
<accession>A0ABW0JB82</accession>
<feature type="transmembrane region" description="Helical" evidence="8">
    <location>
        <begin position="12"/>
        <end position="31"/>
    </location>
</feature>
<dbReference type="PANTHER" id="PTHR30576:SF4">
    <property type="entry name" value="UNDECAPRENYL-PHOSPHATE GALACTOSE PHOSPHOTRANSFERASE"/>
    <property type="match status" value="1"/>
</dbReference>
<evidence type="ECO:0000256" key="5">
    <source>
        <dbReference type="ARBA" id="ARBA00022692"/>
    </source>
</evidence>
<feature type="transmembrane region" description="Helical" evidence="8">
    <location>
        <begin position="102"/>
        <end position="127"/>
    </location>
</feature>
<protein>
    <submittedName>
        <fullName evidence="10">Sugar transferase</fullName>
    </submittedName>
</protein>
<feature type="transmembrane region" description="Helical" evidence="8">
    <location>
        <begin position="69"/>
        <end position="90"/>
    </location>
</feature>
<feature type="transmembrane region" description="Helical" evidence="8">
    <location>
        <begin position="37"/>
        <end position="57"/>
    </location>
</feature>
<comment type="similarity">
    <text evidence="2">Belongs to the bacterial sugar transferase family.</text>
</comment>
<keyword evidence="7 8" id="KW-0472">Membrane</keyword>
<evidence type="ECO:0000256" key="6">
    <source>
        <dbReference type="ARBA" id="ARBA00022989"/>
    </source>
</evidence>
<dbReference type="Pfam" id="PF13727">
    <property type="entry name" value="CoA_binding_3"/>
    <property type="match status" value="1"/>
</dbReference>
<evidence type="ECO:0000259" key="9">
    <source>
        <dbReference type="Pfam" id="PF02397"/>
    </source>
</evidence>
<sequence length="354" mass="39359">MPGLIHRAIDIALIVLGAFGALHLQIPVAVHPHETELSLVAFVSALALSVFPACGTYRAEQSGSMASVAGRTAIAWMLVQLCGLALLYAINRMPLVSMPWFIYWTLVTGVSLLVFHAMTFVSMRVVWPVVQRTWLHKTAVVSAFVAVTGAVVSRQMVKQVFDLVLGIALLVLLSPVLGVLALVVRSDGGPAFFAHRRVGRNGQKFMCLKFRTMVVNADQVLKEVLEHDPEARSEWERDLKLKHDVRVTHVGRFLRRTSLDELPQLWNVVRGDMSLVGPRPIIDQELARYGDDVDYYLMAKPGMTGLWQVSGRSDTDYATRVSLDVTYVKTWSLSRDIAILFKTFKVVFHGSGAY</sequence>
<evidence type="ECO:0000256" key="4">
    <source>
        <dbReference type="ARBA" id="ARBA00022679"/>
    </source>
</evidence>
<comment type="subcellular location">
    <subcellularLocation>
        <location evidence="1">Cell membrane</location>
    </subcellularLocation>
</comment>
<keyword evidence="4 10" id="KW-0808">Transferase</keyword>
<dbReference type="PANTHER" id="PTHR30576">
    <property type="entry name" value="COLANIC BIOSYNTHESIS UDP-GLUCOSE LIPID CARRIER TRANSFERASE"/>
    <property type="match status" value="1"/>
</dbReference>
<dbReference type="RefSeq" id="WP_377712457.1">
    <property type="nucleotide sequence ID" value="NZ_JBHSMP010000017.1"/>
</dbReference>
<keyword evidence="6 8" id="KW-1133">Transmembrane helix</keyword>
<keyword evidence="11" id="KW-1185">Reference proteome</keyword>
<feature type="transmembrane region" description="Helical" evidence="8">
    <location>
        <begin position="163"/>
        <end position="184"/>
    </location>
</feature>
<dbReference type="Pfam" id="PF02397">
    <property type="entry name" value="Bac_transf"/>
    <property type="match status" value="1"/>
</dbReference>
<dbReference type="EMBL" id="JBHSMP010000017">
    <property type="protein sequence ID" value="MFC5430206.1"/>
    <property type="molecule type" value="Genomic_DNA"/>
</dbReference>
<evidence type="ECO:0000256" key="8">
    <source>
        <dbReference type="SAM" id="Phobius"/>
    </source>
</evidence>
<dbReference type="GO" id="GO:0016740">
    <property type="term" value="F:transferase activity"/>
    <property type="evidence" value="ECO:0007669"/>
    <property type="project" value="UniProtKB-KW"/>
</dbReference>
<keyword evidence="3" id="KW-1003">Cell membrane</keyword>
<evidence type="ECO:0000256" key="7">
    <source>
        <dbReference type="ARBA" id="ARBA00023136"/>
    </source>
</evidence>
<evidence type="ECO:0000256" key="3">
    <source>
        <dbReference type="ARBA" id="ARBA00022475"/>
    </source>
</evidence>
<dbReference type="InterPro" id="IPR003362">
    <property type="entry name" value="Bact_transf"/>
</dbReference>
<evidence type="ECO:0000256" key="2">
    <source>
        <dbReference type="ARBA" id="ARBA00006464"/>
    </source>
</evidence>
<evidence type="ECO:0000256" key="1">
    <source>
        <dbReference type="ARBA" id="ARBA00004236"/>
    </source>
</evidence>
<evidence type="ECO:0000313" key="10">
    <source>
        <dbReference type="EMBL" id="MFC5430206.1"/>
    </source>
</evidence>
<evidence type="ECO:0000313" key="11">
    <source>
        <dbReference type="Proteomes" id="UP001596103"/>
    </source>
</evidence>